<reference evidence="6" key="1">
    <citation type="submission" date="2012-11" db="EMBL/GenBank/DDBJ databases">
        <authorList>
            <person name="Lucero-Rivera Y.E."/>
            <person name="Tovar-Ramirez D."/>
        </authorList>
    </citation>
    <scope>NUCLEOTIDE SEQUENCE [LARGE SCALE GENOMIC DNA]</scope>
    <source>
        <strain evidence="6">Araruama</strain>
    </source>
</reference>
<keyword evidence="2" id="KW-0902">Two-component regulatory system</keyword>
<dbReference type="AlphaFoldDB" id="A0A1V1PBZ0"/>
<name>A0A1V1PBZ0_9BACT</name>
<protein>
    <recommendedName>
        <fullName evidence="4">Response regulatory domain-containing protein</fullName>
    </recommendedName>
</protein>
<sequence length="342" mass="38378">MPNMNGEQVASIIKKDDLLKDTALIAMVDINVAIEKEQLFNDLVTKPPRHGHLYRALCKALNIKTSTEKLTDEQKANSQLMSDLISDALILLVEDNLINQKVAISILEGLGYRLDVASNGLEAVHALEKKAYDLVLMDIQMPEMDGFEATNVIRNQSSRVINHDIPIIAMTAHAMSGYKDICIKAGMNDYVNKPIQPDKLTKVINQYLLSEAASFQQASDNSIENPKQIMIADSNVFHQKIMIALLKEHECRVDVFEDSQSVLKGLETGQYYLIIVNSYLKDIEGLELIKKIRTQQQNHNVPIIAFNEMRDNNSDLYGINAFISQTICPKELLATLNHLGML</sequence>
<feature type="domain" description="Response regulatory" evidence="4">
    <location>
        <begin position="228"/>
        <end position="340"/>
    </location>
</feature>
<dbReference type="Proteomes" id="UP000189670">
    <property type="component" value="Unassembled WGS sequence"/>
</dbReference>
<proteinExistence type="predicted"/>
<dbReference type="PROSITE" id="PS50110">
    <property type="entry name" value="RESPONSE_REGULATORY"/>
    <property type="match status" value="2"/>
</dbReference>
<dbReference type="EMBL" id="ATBP01000148">
    <property type="protein sequence ID" value="ETR72429.1"/>
    <property type="molecule type" value="Genomic_DNA"/>
</dbReference>
<dbReference type="PANTHER" id="PTHR45339:SF1">
    <property type="entry name" value="HYBRID SIGNAL TRANSDUCTION HISTIDINE KINASE J"/>
    <property type="match status" value="1"/>
</dbReference>
<evidence type="ECO:0000259" key="4">
    <source>
        <dbReference type="PROSITE" id="PS50110"/>
    </source>
</evidence>
<dbReference type="GO" id="GO:0000160">
    <property type="term" value="P:phosphorelay signal transduction system"/>
    <property type="evidence" value="ECO:0007669"/>
    <property type="project" value="UniProtKB-KW"/>
</dbReference>
<organism evidence="5 6">
    <name type="scientific">Candidatus Magnetoglobus multicellularis str. Araruama</name>
    <dbReference type="NCBI Taxonomy" id="890399"/>
    <lineage>
        <taxon>Bacteria</taxon>
        <taxon>Pseudomonadati</taxon>
        <taxon>Thermodesulfobacteriota</taxon>
        <taxon>Desulfobacteria</taxon>
        <taxon>Desulfobacterales</taxon>
        <taxon>Desulfobacteraceae</taxon>
        <taxon>Candidatus Magnetoglobus</taxon>
    </lineage>
</organism>
<dbReference type="InterPro" id="IPR001789">
    <property type="entry name" value="Sig_transdc_resp-reg_receiver"/>
</dbReference>
<dbReference type="PANTHER" id="PTHR45339">
    <property type="entry name" value="HYBRID SIGNAL TRANSDUCTION HISTIDINE KINASE J"/>
    <property type="match status" value="1"/>
</dbReference>
<evidence type="ECO:0000256" key="2">
    <source>
        <dbReference type="ARBA" id="ARBA00023012"/>
    </source>
</evidence>
<evidence type="ECO:0000313" key="5">
    <source>
        <dbReference type="EMBL" id="ETR72429.1"/>
    </source>
</evidence>
<dbReference type="InterPro" id="IPR011006">
    <property type="entry name" value="CheY-like_superfamily"/>
</dbReference>
<dbReference type="Gene3D" id="3.40.50.2300">
    <property type="match status" value="2"/>
</dbReference>
<keyword evidence="1 3" id="KW-0597">Phosphoprotein</keyword>
<accession>A0A1V1PBZ0</accession>
<feature type="domain" description="Response regulatory" evidence="4">
    <location>
        <begin position="89"/>
        <end position="208"/>
    </location>
</feature>
<dbReference type="CDD" id="cd17546">
    <property type="entry name" value="REC_hyHK_CKI1_RcsC-like"/>
    <property type="match status" value="1"/>
</dbReference>
<feature type="modified residue" description="4-aspartylphosphate" evidence="3">
    <location>
        <position position="138"/>
    </location>
</feature>
<comment type="caution">
    <text evidence="5">The sequence shown here is derived from an EMBL/GenBank/DDBJ whole genome shotgun (WGS) entry which is preliminary data.</text>
</comment>
<dbReference type="Pfam" id="PF00072">
    <property type="entry name" value="Response_reg"/>
    <property type="match status" value="2"/>
</dbReference>
<comment type="caution">
    <text evidence="3">Lacks conserved residue(s) required for the propagation of feature annotation.</text>
</comment>
<evidence type="ECO:0000313" key="6">
    <source>
        <dbReference type="Proteomes" id="UP000189670"/>
    </source>
</evidence>
<gene>
    <name evidence="5" type="ORF">OMM_01727</name>
</gene>
<evidence type="ECO:0000256" key="3">
    <source>
        <dbReference type="PROSITE-ProRule" id="PRU00169"/>
    </source>
</evidence>
<evidence type="ECO:0000256" key="1">
    <source>
        <dbReference type="ARBA" id="ARBA00022553"/>
    </source>
</evidence>
<dbReference type="SUPFAM" id="SSF52172">
    <property type="entry name" value="CheY-like"/>
    <property type="match status" value="3"/>
</dbReference>
<dbReference type="SMART" id="SM00448">
    <property type="entry name" value="REC"/>
    <property type="match status" value="2"/>
</dbReference>